<evidence type="ECO:0000256" key="1">
    <source>
        <dbReference type="SAM" id="Coils"/>
    </source>
</evidence>
<evidence type="ECO:0000313" key="4">
    <source>
        <dbReference type="Proteomes" id="UP000199075"/>
    </source>
</evidence>
<proteinExistence type="predicted"/>
<protein>
    <submittedName>
        <fullName evidence="3">PASTA domain-containing protein</fullName>
    </submittedName>
</protein>
<organism evidence="3 4">
    <name type="scientific">Halomonas shengliensis</name>
    <dbReference type="NCBI Taxonomy" id="419597"/>
    <lineage>
        <taxon>Bacteria</taxon>
        <taxon>Pseudomonadati</taxon>
        <taxon>Pseudomonadota</taxon>
        <taxon>Gammaproteobacteria</taxon>
        <taxon>Oceanospirillales</taxon>
        <taxon>Halomonadaceae</taxon>
        <taxon>Halomonas</taxon>
    </lineage>
</organism>
<dbReference type="STRING" id="419597.SAMN04487957_11059"/>
<feature type="coiled-coil region" evidence="1">
    <location>
        <begin position="189"/>
        <end position="216"/>
    </location>
</feature>
<dbReference type="CDD" id="cd06577">
    <property type="entry name" value="PASTA_pknB"/>
    <property type="match status" value="1"/>
</dbReference>
<dbReference type="RefSeq" id="WP_089680253.1">
    <property type="nucleotide sequence ID" value="NZ_FNIV01000010.1"/>
</dbReference>
<dbReference type="OrthoDB" id="6145652at2"/>
<dbReference type="Gene3D" id="3.30.10.20">
    <property type="match status" value="1"/>
</dbReference>
<name>A0A1H0LQW3_9GAMM</name>
<dbReference type="InterPro" id="IPR005543">
    <property type="entry name" value="PASTA_dom"/>
</dbReference>
<gene>
    <name evidence="3" type="ORF">SAMN04487957_11059</name>
</gene>
<evidence type="ECO:0000259" key="2">
    <source>
        <dbReference type="PROSITE" id="PS51178"/>
    </source>
</evidence>
<dbReference type="Pfam" id="PF03793">
    <property type="entry name" value="PASTA"/>
    <property type="match status" value="1"/>
</dbReference>
<evidence type="ECO:0000313" key="3">
    <source>
        <dbReference type="EMBL" id="SDO70386.1"/>
    </source>
</evidence>
<dbReference type="PROSITE" id="PS51178">
    <property type="entry name" value="PASTA"/>
    <property type="match status" value="1"/>
</dbReference>
<dbReference type="AlphaFoldDB" id="A0A1H0LQW3"/>
<accession>A0A1H0LQW3</accession>
<keyword evidence="4" id="KW-1185">Reference proteome</keyword>
<dbReference type="EMBL" id="FNIV01000010">
    <property type="protein sequence ID" value="SDO70386.1"/>
    <property type="molecule type" value="Genomic_DNA"/>
</dbReference>
<dbReference type="Proteomes" id="UP000199075">
    <property type="component" value="Unassembled WGS sequence"/>
</dbReference>
<feature type="domain" description="PASTA" evidence="2">
    <location>
        <begin position="294"/>
        <end position="361"/>
    </location>
</feature>
<dbReference type="SMART" id="SM00740">
    <property type="entry name" value="PASTA"/>
    <property type="match status" value="1"/>
</dbReference>
<reference evidence="4" key="1">
    <citation type="submission" date="2016-10" db="EMBL/GenBank/DDBJ databases">
        <authorList>
            <person name="Varghese N."/>
            <person name="Submissions S."/>
        </authorList>
    </citation>
    <scope>NUCLEOTIDE SEQUENCE [LARGE SCALE GENOMIC DNA]</scope>
    <source>
        <strain evidence="4">CGMCC 1.6444</strain>
    </source>
</reference>
<keyword evidence="1" id="KW-0175">Coiled coil</keyword>
<sequence>MTIKLRVTATLLTGARQPAANQVVELQVLQLKRGWTGLARTTSNAQGKVAIGTSLQGEGQLAPALRLVRSGDEPVEVLAQQGTYHMARTNLNVAFGEVVVLPGSGVSAPALHRIKAERLAGMNANLADLLEKRGRPGVVVDAPDTPREEIPSEALLEGRKAVVFQEMLATEVARREQLQMQLDLRQARVTELDAALKESVAEREDLNRQLEQLRKSISTSPAVEQLTSTVSGALELARGEHGMQLATAELRIRGLVVEGGKRFHPLDVSEAREILPDNVSELVLRLDPPRSREASEAALAPDLIGQTLEPARRQALSQGLRLEVIESVSPDHPEGAIIEQRPAPGATLEGAGGRLVVVVATRSSQRESGDE</sequence>